<dbReference type="Pfam" id="PF12796">
    <property type="entry name" value="Ank_2"/>
    <property type="match status" value="1"/>
</dbReference>
<feature type="compositionally biased region" description="Low complexity" evidence="4">
    <location>
        <begin position="368"/>
        <end position="387"/>
    </location>
</feature>
<evidence type="ECO:0000313" key="5">
    <source>
        <dbReference type="EnsemblMetazoa" id="ADIR007431-PA"/>
    </source>
</evidence>
<dbReference type="GO" id="GO:0045944">
    <property type="term" value="P:positive regulation of transcription by RNA polymerase II"/>
    <property type="evidence" value="ECO:0007669"/>
    <property type="project" value="TreeGrafter"/>
</dbReference>
<dbReference type="PANTHER" id="PTHR24193:SF121">
    <property type="entry name" value="ADA2A-CONTAINING COMPLEX COMPONENT 3, ISOFORM D"/>
    <property type="match status" value="1"/>
</dbReference>
<feature type="repeat" description="ANK" evidence="3">
    <location>
        <begin position="74"/>
        <end position="106"/>
    </location>
</feature>
<feature type="region of interest" description="Disordered" evidence="4">
    <location>
        <begin position="424"/>
        <end position="444"/>
    </location>
</feature>
<accession>A0A182NIF7</accession>
<name>A0A182NIF7_9DIPT</name>
<dbReference type="Proteomes" id="UP000075884">
    <property type="component" value="Unassembled WGS sequence"/>
</dbReference>
<feature type="compositionally biased region" description="Gly residues" evidence="4">
    <location>
        <begin position="429"/>
        <end position="439"/>
    </location>
</feature>
<feature type="region of interest" description="Disordered" evidence="4">
    <location>
        <begin position="693"/>
        <end position="716"/>
    </location>
</feature>
<dbReference type="PANTHER" id="PTHR24193">
    <property type="entry name" value="ANKYRIN REPEAT PROTEIN"/>
    <property type="match status" value="1"/>
</dbReference>
<evidence type="ECO:0000256" key="3">
    <source>
        <dbReference type="PROSITE-ProRule" id="PRU00023"/>
    </source>
</evidence>
<dbReference type="VEuPathDB" id="VectorBase:ADIR007431"/>
<evidence type="ECO:0000256" key="2">
    <source>
        <dbReference type="ARBA" id="ARBA00023043"/>
    </source>
</evidence>
<dbReference type="GO" id="GO:0000976">
    <property type="term" value="F:transcription cis-regulatory region binding"/>
    <property type="evidence" value="ECO:0007669"/>
    <property type="project" value="TreeGrafter"/>
</dbReference>
<dbReference type="GO" id="GO:0005634">
    <property type="term" value="C:nucleus"/>
    <property type="evidence" value="ECO:0007669"/>
    <property type="project" value="TreeGrafter"/>
</dbReference>
<dbReference type="STRING" id="7168.A0A182NIF7"/>
<dbReference type="PROSITE" id="PS50297">
    <property type="entry name" value="ANK_REP_REGION"/>
    <property type="match status" value="3"/>
</dbReference>
<reference evidence="5" key="2">
    <citation type="submission" date="2020-05" db="UniProtKB">
        <authorList>
            <consortium name="EnsemblMetazoa"/>
        </authorList>
    </citation>
    <scope>IDENTIFICATION</scope>
    <source>
        <strain evidence="5">WRAIR2</strain>
    </source>
</reference>
<evidence type="ECO:0000256" key="1">
    <source>
        <dbReference type="ARBA" id="ARBA00022737"/>
    </source>
</evidence>
<feature type="repeat" description="ANK" evidence="3">
    <location>
        <begin position="107"/>
        <end position="139"/>
    </location>
</feature>
<feature type="compositionally biased region" description="Low complexity" evidence="4">
    <location>
        <begin position="618"/>
        <end position="644"/>
    </location>
</feature>
<feature type="repeat" description="ANK" evidence="3">
    <location>
        <begin position="140"/>
        <end position="172"/>
    </location>
</feature>
<protein>
    <submittedName>
        <fullName evidence="5">Uncharacterized protein</fullName>
    </submittedName>
</protein>
<dbReference type="SUPFAM" id="SSF48403">
    <property type="entry name" value="Ankyrin repeat"/>
    <property type="match status" value="1"/>
</dbReference>
<evidence type="ECO:0000256" key="4">
    <source>
        <dbReference type="SAM" id="MobiDB-lite"/>
    </source>
</evidence>
<evidence type="ECO:0000313" key="6">
    <source>
        <dbReference type="Proteomes" id="UP000075884"/>
    </source>
</evidence>
<dbReference type="InterPro" id="IPR002110">
    <property type="entry name" value="Ankyrin_rpt"/>
</dbReference>
<keyword evidence="6" id="KW-1185">Reference proteome</keyword>
<reference evidence="6" key="1">
    <citation type="submission" date="2013-03" db="EMBL/GenBank/DDBJ databases">
        <title>The Genome Sequence of Anopheles dirus WRAIR2.</title>
        <authorList>
            <consortium name="The Broad Institute Genomics Platform"/>
            <person name="Neafsey D.E."/>
            <person name="Walton C."/>
            <person name="Walker B."/>
            <person name="Young S.K."/>
            <person name="Zeng Q."/>
            <person name="Gargeya S."/>
            <person name="Fitzgerald M."/>
            <person name="Haas B."/>
            <person name="Abouelleil A."/>
            <person name="Allen A.W."/>
            <person name="Alvarado L."/>
            <person name="Arachchi H.M."/>
            <person name="Berlin A.M."/>
            <person name="Chapman S.B."/>
            <person name="Gainer-Dewar J."/>
            <person name="Goldberg J."/>
            <person name="Griggs A."/>
            <person name="Gujja S."/>
            <person name="Hansen M."/>
            <person name="Howarth C."/>
            <person name="Imamovic A."/>
            <person name="Ireland A."/>
            <person name="Larimer J."/>
            <person name="McCowan C."/>
            <person name="Murphy C."/>
            <person name="Pearson M."/>
            <person name="Poon T.W."/>
            <person name="Priest M."/>
            <person name="Roberts A."/>
            <person name="Saif S."/>
            <person name="Shea T."/>
            <person name="Sisk P."/>
            <person name="Sykes S."/>
            <person name="Wortman J."/>
            <person name="Nusbaum C."/>
            <person name="Birren B."/>
        </authorList>
    </citation>
    <scope>NUCLEOTIDE SEQUENCE [LARGE SCALE GENOMIC DNA]</scope>
    <source>
        <strain evidence="6">WRAIR2</strain>
    </source>
</reference>
<dbReference type="PROSITE" id="PS50088">
    <property type="entry name" value="ANK_REPEAT"/>
    <property type="match status" value="3"/>
</dbReference>
<proteinExistence type="predicted"/>
<feature type="region of interest" description="Disordered" evidence="4">
    <location>
        <begin position="613"/>
        <end position="644"/>
    </location>
</feature>
<keyword evidence="2 3" id="KW-0040">ANK repeat</keyword>
<dbReference type="InterPro" id="IPR036770">
    <property type="entry name" value="Ankyrin_rpt-contain_sf"/>
</dbReference>
<organism evidence="5 6">
    <name type="scientific">Anopheles dirus</name>
    <dbReference type="NCBI Taxonomy" id="7168"/>
    <lineage>
        <taxon>Eukaryota</taxon>
        <taxon>Metazoa</taxon>
        <taxon>Ecdysozoa</taxon>
        <taxon>Arthropoda</taxon>
        <taxon>Hexapoda</taxon>
        <taxon>Insecta</taxon>
        <taxon>Pterygota</taxon>
        <taxon>Neoptera</taxon>
        <taxon>Endopterygota</taxon>
        <taxon>Diptera</taxon>
        <taxon>Nematocera</taxon>
        <taxon>Culicoidea</taxon>
        <taxon>Culicidae</taxon>
        <taxon>Anophelinae</taxon>
        <taxon>Anopheles</taxon>
    </lineage>
</organism>
<dbReference type="Gene3D" id="1.25.40.20">
    <property type="entry name" value="Ankyrin repeat-containing domain"/>
    <property type="match status" value="1"/>
</dbReference>
<keyword evidence="1" id="KW-0677">Repeat</keyword>
<dbReference type="InterPro" id="IPR050663">
    <property type="entry name" value="Ankyrin-SOCS_Box"/>
</dbReference>
<feature type="region of interest" description="Disordered" evidence="4">
    <location>
        <begin position="353"/>
        <end position="397"/>
    </location>
</feature>
<dbReference type="PRINTS" id="PR01415">
    <property type="entry name" value="ANKYRIN"/>
</dbReference>
<dbReference type="AlphaFoldDB" id="A0A182NIF7"/>
<dbReference type="SMART" id="SM00248">
    <property type="entry name" value="ANK"/>
    <property type="match status" value="5"/>
</dbReference>
<sequence length="716" mass="77486">MFAEKLFDGLGMDMIASNDSEESLEKFTNSIGGGKYQTVITDLGKALLQAARIGNTEKVHSLMSRGAPFTADWLGTTPLHLAARYNHIETCKVLLRAGISKDSKTKVDRTPLHMAVYHGNMEVVELLLSNKCEVDAKDMLKMTALHWAVEKHHDKIVEMLLQHGADPNAVSKFGKSPIQLAKDSEQMELVRILLLANQMRAASSEQVGVQEATDSLMYELQQHKERHLGGQTTTADESPEVEDNITMDLSNDSNSNLSHHSTDHRLLNDTTDTDNLIEKEDSLSDAITNLEQSTEADPNNLDTSTLQMLKEHGIALMPSDDTGSLITSAIKSGRKVVLSEAGKFALKETRNFHAQHQPQPHHHHHQQPHQQVQQTHQHLQKQTLHQTGASVHNTTTITHPKTKTIKFIKKQGATVLGGQQHIHHVHQSSGGGSGSGGVTAGPTPTIKTNKVIKILSPEEFKQICGGEVGTIKRVPSSEYKKAVTSTTVRVPISGRSHVISQSGVSMGSKQISKIVMTKSGQRIPVVTAAAKLAGSSTGGTSGTGLSIANGGHSQRHIITSADGVKRVRTSTGMEIISALPTKLPQDTVVSVESSHPGPQARVGAVYHRVTSIGNQHHAASSSSGASSSTGTLQTNSTGSSSTSSSTLMMEMFERQLLEQKKQGDDLRKQFDLSQKLNEEYRARVEKLEKEVQSLRQQLHDGTSTGGTAGSSLDEIL</sequence>
<dbReference type="EnsemblMetazoa" id="ADIR007431-RA">
    <property type="protein sequence ID" value="ADIR007431-PA"/>
    <property type="gene ID" value="ADIR007431"/>
</dbReference>